<gene>
    <name evidence="3" type="ORF">THOM_2510</name>
</gene>
<dbReference type="HOGENOM" id="CLU_1972019_0_0_1"/>
<dbReference type="Proteomes" id="UP000011185">
    <property type="component" value="Unassembled WGS sequence"/>
</dbReference>
<keyword evidence="1" id="KW-1133">Transmembrane helix</keyword>
<dbReference type="VEuPathDB" id="MicrosporidiaDB:THOM_2510"/>
<keyword evidence="4" id="KW-1185">Reference proteome</keyword>
<keyword evidence="1" id="KW-0472">Membrane</keyword>
<dbReference type="PANTHER" id="PTHR28136">
    <property type="entry name" value="NUCLEUS EXPORT PROTEIN BRR6"/>
    <property type="match status" value="1"/>
</dbReference>
<evidence type="ECO:0000313" key="3">
    <source>
        <dbReference type="EMBL" id="ELQ74596.1"/>
    </source>
</evidence>
<dbReference type="InParanoid" id="L7JU74"/>
<dbReference type="SMART" id="SM01042">
    <property type="entry name" value="Brr6_like_C_C"/>
    <property type="match status" value="1"/>
</dbReference>
<protein>
    <submittedName>
        <fullName evidence="3">Putative membrane protein</fullName>
    </submittedName>
</protein>
<evidence type="ECO:0000256" key="1">
    <source>
        <dbReference type="SAM" id="Phobius"/>
    </source>
</evidence>
<dbReference type="OrthoDB" id="5961at2759"/>
<accession>L7JU74</accession>
<dbReference type="Pfam" id="PF10104">
    <property type="entry name" value="Brr6_like_C_C"/>
    <property type="match status" value="1"/>
</dbReference>
<dbReference type="InterPro" id="IPR018767">
    <property type="entry name" value="Brl1/Brr6_dom"/>
</dbReference>
<dbReference type="InterPro" id="IPR040202">
    <property type="entry name" value="Brl1/Brr6"/>
</dbReference>
<organism evidence="3 4">
    <name type="scientific">Trachipleistophora hominis</name>
    <name type="common">Microsporidian parasite</name>
    <dbReference type="NCBI Taxonomy" id="72359"/>
    <lineage>
        <taxon>Eukaryota</taxon>
        <taxon>Fungi</taxon>
        <taxon>Fungi incertae sedis</taxon>
        <taxon>Microsporidia</taxon>
        <taxon>Pleistophoridae</taxon>
        <taxon>Trachipleistophora</taxon>
    </lineage>
</organism>
<dbReference type="OMA" id="YLIEDSR"/>
<reference evidence="3 4" key="1">
    <citation type="journal article" date="2012" name="PLoS Pathog.">
        <title>The genome of the obligate intracellular parasite Trachipleistophora hominis: new insights into microsporidian genome dynamics and reductive evolution.</title>
        <authorList>
            <person name="Heinz E."/>
            <person name="Williams T.A."/>
            <person name="Nakjang S."/>
            <person name="Noel C.J."/>
            <person name="Swan D.C."/>
            <person name="Goldberg A.V."/>
            <person name="Harris S.R."/>
            <person name="Weinmaier T."/>
            <person name="Markert S."/>
            <person name="Becher D."/>
            <person name="Bernhardt J."/>
            <person name="Dagan T."/>
            <person name="Hacker C."/>
            <person name="Lucocq J.M."/>
            <person name="Schweder T."/>
            <person name="Rattei T."/>
            <person name="Hall N."/>
            <person name="Hirt R.P."/>
            <person name="Embley T.M."/>
        </authorList>
    </citation>
    <scope>NUCLEOTIDE SEQUENCE [LARGE SCALE GENOMIC DNA]</scope>
</reference>
<feature type="domain" description="Brl1/Brr6" evidence="2">
    <location>
        <begin position="6"/>
        <end position="123"/>
    </location>
</feature>
<dbReference type="AlphaFoldDB" id="L7JU74"/>
<dbReference type="PANTHER" id="PTHR28136:SF1">
    <property type="entry name" value="NUCLEUS EXPORT PROTEIN BRL1"/>
    <property type="match status" value="1"/>
</dbReference>
<dbReference type="GO" id="GO:0031965">
    <property type="term" value="C:nuclear membrane"/>
    <property type="evidence" value="ECO:0007669"/>
    <property type="project" value="InterPro"/>
</dbReference>
<proteinExistence type="predicted"/>
<keyword evidence="1" id="KW-0812">Transmembrane</keyword>
<feature type="transmembrane region" description="Helical" evidence="1">
    <location>
        <begin position="103"/>
        <end position="121"/>
    </location>
</feature>
<feature type="transmembrane region" description="Helical" evidence="1">
    <location>
        <begin position="6"/>
        <end position="25"/>
    </location>
</feature>
<sequence length="127" mass="15384">MHSCQFNLLLIVILSFTVIKTFLVLKNDIRIRIDDEFANLQYLIEDSRYKYEINRCGCTDIPAMRRDCMIWKSNMSKSRRDIEVMKIVMDCFGDIVDRFLERISWKFFIFSACLTVIYLIIYRNNWR</sequence>
<evidence type="ECO:0000259" key="2">
    <source>
        <dbReference type="SMART" id="SM01042"/>
    </source>
</evidence>
<evidence type="ECO:0000313" key="4">
    <source>
        <dbReference type="Proteomes" id="UP000011185"/>
    </source>
</evidence>
<dbReference type="EMBL" id="JH994035">
    <property type="protein sequence ID" value="ELQ74596.1"/>
    <property type="molecule type" value="Genomic_DNA"/>
</dbReference>
<name>L7JU74_TRAHO</name>
<dbReference type="GO" id="GO:0006998">
    <property type="term" value="P:nuclear envelope organization"/>
    <property type="evidence" value="ECO:0007669"/>
    <property type="project" value="InterPro"/>
</dbReference>
<dbReference type="GO" id="GO:0055088">
    <property type="term" value="P:lipid homeostasis"/>
    <property type="evidence" value="ECO:0007669"/>
    <property type="project" value="InterPro"/>
</dbReference>